<evidence type="ECO:0000313" key="1">
    <source>
        <dbReference type="EMBL" id="GIY41681.1"/>
    </source>
</evidence>
<reference evidence="1 2" key="1">
    <citation type="submission" date="2021-06" db="EMBL/GenBank/DDBJ databases">
        <title>Caerostris extrusa draft genome.</title>
        <authorList>
            <person name="Kono N."/>
            <person name="Arakawa K."/>
        </authorList>
    </citation>
    <scope>NUCLEOTIDE SEQUENCE [LARGE SCALE GENOMIC DNA]</scope>
</reference>
<name>A0AAV4T8N1_CAEEX</name>
<protein>
    <submittedName>
        <fullName evidence="1">Uncharacterized protein</fullName>
    </submittedName>
</protein>
<gene>
    <name evidence="1" type="ORF">CEXT_87161</name>
</gene>
<sequence length="137" mass="15220">MLFLYYLWHFLNSIRTNGTQKTQISTCEDDAFDCHMTISKTRAISIYLTDSIFAHRPAYWRGAILPKVFQRGRSAGVVPGSVPNDPAIPGSESSIRGKGEINAPQDKRCNSLIKPETLPSPLSKTIGRAALVNQTLW</sequence>
<comment type="caution">
    <text evidence="1">The sequence shown here is derived from an EMBL/GenBank/DDBJ whole genome shotgun (WGS) entry which is preliminary data.</text>
</comment>
<dbReference type="EMBL" id="BPLR01010739">
    <property type="protein sequence ID" value="GIY41681.1"/>
    <property type="molecule type" value="Genomic_DNA"/>
</dbReference>
<organism evidence="1 2">
    <name type="scientific">Caerostris extrusa</name>
    <name type="common">Bark spider</name>
    <name type="synonym">Caerostris bankana</name>
    <dbReference type="NCBI Taxonomy" id="172846"/>
    <lineage>
        <taxon>Eukaryota</taxon>
        <taxon>Metazoa</taxon>
        <taxon>Ecdysozoa</taxon>
        <taxon>Arthropoda</taxon>
        <taxon>Chelicerata</taxon>
        <taxon>Arachnida</taxon>
        <taxon>Araneae</taxon>
        <taxon>Araneomorphae</taxon>
        <taxon>Entelegynae</taxon>
        <taxon>Araneoidea</taxon>
        <taxon>Araneidae</taxon>
        <taxon>Caerostris</taxon>
    </lineage>
</organism>
<evidence type="ECO:0000313" key="2">
    <source>
        <dbReference type="Proteomes" id="UP001054945"/>
    </source>
</evidence>
<keyword evidence="2" id="KW-1185">Reference proteome</keyword>
<proteinExistence type="predicted"/>
<accession>A0AAV4T8N1</accession>
<dbReference type="Proteomes" id="UP001054945">
    <property type="component" value="Unassembled WGS sequence"/>
</dbReference>
<dbReference type="AlphaFoldDB" id="A0AAV4T8N1"/>